<evidence type="ECO:0000313" key="2">
    <source>
        <dbReference type="EMBL" id="QDU70673.1"/>
    </source>
</evidence>
<dbReference type="GO" id="GO:0043770">
    <property type="term" value="F:demethylmenaquinone methyltransferase activity"/>
    <property type="evidence" value="ECO:0007669"/>
    <property type="project" value="UniProtKB-EC"/>
</dbReference>
<dbReference type="EMBL" id="CP036280">
    <property type="protein sequence ID" value="QDU70673.1"/>
    <property type="molecule type" value="Genomic_DNA"/>
</dbReference>
<dbReference type="Gene3D" id="3.40.50.150">
    <property type="entry name" value="Vaccinia Virus protein VP39"/>
    <property type="match status" value="1"/>
</dbReference>
<keyword evidence="2" id="KW-0808">Transferase</keyword>
<dbReference type="InterPro" id="IPR036390">
    <property type="entry name" value="WH_DNA-bd_sf"/>
</dbReference>
<dbReference type="SUPFAM" id="SSF46785">
    <property type="entry name" value="Winged helix' DNA-binding domain"/>
    <property type="match status" value="1"/>
</dbReference>
<sequence length="315" mass="35369">MSVDHLLRDFATLAEPTRLRLLRAVETGELAVSDLCAVLQMPQSTVSRHLRVLTDESWVVSRRDGTTNYYRLDNERIDNGTSELWKLACDQTEGWATLKQDRLRLAERLRQRRGSSRRFFEDASAAWDGLREELYGRLFGHRALVGLLPSDWVVGDLGCGTGRVVAELSPQVRRVVGVDDSEPMLEAAERATRGFENVELMRAPVEATPLEDQSLDAALLILVLSYVEQVEPVLLEARRVLKPGGRLVVVDLLPHDRDDFRRRYGQQHPGFDPALLASSLERLSFESVRHRPLPPEAESQGPALMMVAAQRSVAA</sequence>
<dbReference type="PRINTS" id="PR00778">
    <property type="entry name" value="HTHARSR"/>
</dbReference>
<dbReference type="KEGG" id="mcad:Pan265_05030"/>
<dbReference type="SMART" id="SM00418">
    <property type="entry name" value="HTH_ARSR"/>
    <property type="match status" value="1"/>
</dbReference>
<name>A0A518BUK9_9BACT</name>
<organism evidence="2 3">
    <name type="scientific">Mucisphaera calidilacus</name>
    <dbReference type="NCBI Taxonomy" id="2527982"/>
    <lineage>
        <taxon>Bacteria</taxon>
        <taxon>Pseudomonadati</taxon>
        <taxon>Planctomycetota</taxon>
        <taxon>Phycisphaerae</taxon>
        <taxon>Phycisphaerales</taxon>
        <taxon>Phycisphaeraceae</taxon>
        <taxon>Mucisphaera</taxon>
    </lineage>
</organism>
<evidence type="ECO:0000259" key="1">
    <source>
        <dbReference type="PROSITE" id="PS50987"/>
    </source>
</evidence>
<proteinExistence type="predicted"/>
<keyword evidence="2" id="KW-0489">Methyltransferase</keyword>
<dbReference type="InterPro" id="IPR013216">
    <property type="entry name" value="Methyltransf_11"/>
</dbReference>
<feature type="domain" description="HTH arsR-type" evidence="1">
    <location>
        <begin position="1"/>
        <end position="92"/>
    </location>
</feature>
<dbReference type="GO" id="GO:0003700">
    <property type="term" value="F:DNA-binding transcription factor activity"/>
    <property type="evidence" value="ECO:0007669"/>
    <property type="project" value="InterPro"/>
</dbReference>
<reference evidence="2 3" key="1">
    <citation type="submission" date="2019-02" db="EMBL/GenBank/DDBJ databases">
        <title>Deep-cultivation of Planctomycetes and their phenomic and genomic characterization uncovers novel biology.</title>
        <authorList>
            <person name="Wiegand S."/>
            <person name="Jogler M."/>
            <person name="Boedeker C."/>
            <person name="Pinto D."/>
            <person name="Vollmers J."/>
            <person name="Rivas-Marin E."/>
            <person name="Kohn T."/>
            <person name="Peeters S.H."/>
            <person name="Heuer A."/>
            <person name="Rast P."/>
            <person name="Oberbeckmann S."/>
            <person name="Bunk B."/>
            <person name="Jeske O."/>
            <person name="Meyerdierks A."/>
            <person name="Storesund J.E."/>
            <person name="Kallscheuer N."/>
            <person name="Luecker S."/>
            <person name="Lage O.M."/>
            <person name="Pohl T."/>
            <person name="Merkel B.J."/>
            <person name="Hornburger P."/>
            <person name="Mueller R.-W."/>
            <person name="Bruemmer F."/>
            <person name="Labrenz M."/>
            <person name="Spormann A.M."/>
            <person name="Op den Camp H."/>
            <person name="Overmann J."/>
            <person name="Amann R."/>
            <person name="Jetten M.S.M."/>
            <person name="Mascher T."/>
            <person name="Medema M.H."/>
            <person name="Devos D.P."/>
            <person name="Kaster A.-K."/>
            <person name="Ovreas L."/>
            <person name="Rohde M."/>
            <person name="Galperin M.Y."/>
            <person name="Jogler C."/>
        </authorList>
    </citation>
    <scope>NUCLEOTIDE SEQUENCE [LARGE SCALE GENOMIC DNA]</scope>
    <source>
        <strain evidence="2 3">Pan265</strain>
    </source>
</reference>
<protein>
    <submittedName>
        <fullName evidence="2">Demethylmenaquinone methyltransferase</fullName>
        <ecNumber evidence="2">2.1.1.163</ecNumber>
    </submittedName>
</protein>
<dbReference type="EC" id="2.1.1.163" evidence="2"/>
<dbReference type="Pfam" id="PF01022">
    <property type="entry name" value="HTH_5"/>
    <property type="match status" value="1"/>
</dbReference>
<dbReference type="GO" id="GO:0032259">
    <property type="term" value="P:methylation"/>
    <property type="evidence" value="ECO:0007669"/>
    <property type="project" value="UniProtKB-KW"/>
</dbReference>
<keyword evidence="3" id="KW-1185">Reference proteome</keyword>
<dbReference type="InterPro" id="IPR050508">
    <property type="entry name" value="Methyltransf_Superfamily"/>
</dbReference>
<dbReference type="InterPro" id="IPR029063">
    <property type="entry name" value="SAM-dependent_MTases_sf"/>
</dbReference>
<dbReference type="Pfam" id="PF08241">
    <property type="entry name" value="Methyltransf_11"/>
    <property type="match status" value="1"/>
</dbReference>
<dbReference type="InterPro" id="IPR011991">
    <property type="entry name" value="ArsR-like_HTH"/>
</dbReference>
<dbReference type="AlphaFoldDB" id="A0A518BUK9"/>
<dbReference type="PANTHER" id="PTHR42912">
    <property type="entry name" value="METHYLTRANSFERASE"/>
    <property type="match status" value="1"/>
</dbReference>
<dbReference type="Gene3D" id="1.10.10.10">
    <property type="entry name" value="Winged helix-like DNA-binding domain superfamily/Winged helix DNA-binding domain"/>
    <property type="match status" value="1"/>
</dbReference>
<dbReference type="Proteomes" id="UP000320386">
    <property type="component" value="Chromosome"/>
</dbReference>
<dbReference type="InterPro" id="IPR001845">
    <property type="entry name" value="HTH_ArsR_DNA-bd_dom"/>
</dbReference>
<dbReference type="PROSITE" id="PS50987">
    <property type="entry name" value="HTH_ARSR_2"/>
    <property type="match status" value="1"/>
</dbReference>
<dbReference type="SUPFAM" id="SSF53335">
    <property type="entry name" value="S-adenosyl-L-methionine-dependent methyltransferases"/>
    <property type="match status" value="1"/>
</dbReference>
<accession>A0A518BUK9</accession>
<dbReference type="InterPro" id="IPR036388">
    <property type="entry name" value="WH-like_DNA-bd_sf"/>
</dbReference>
<evidence type="ECO:0000313" key="3">
    <source>
        <dbReference type="Proteomes" id="UP000320386"/>
    </source>
</evidence>
<dbReference type="NCBIfam" id="NF033788">
    <property type="entry name" value="HTH_metalloreg"/>
    <property type="match status" value="1"/>
</dbReference>
<dbReference type="GO" id="GO:0008757">
    <property type="term" value="F:S-adenosylmethionine-dependent methyltransferase activity"/>
    <property type="evidence" value="ECO:0007669"/>
    <property type="project" value="InterPro"/>
</dbReference>
<gene>
    <name evidence="2" type="primary">ubiE_2</name>
    <name evidence="2" type="ORF">Pan265_05030</name>
</gene>
<dbReference type="CDD" id="cd00090">
    <property type="entry name" value="HTH_ARSR"/>
    <property type="match status" value="1"/>
</dbReference>
<dbReference type="CDD" id="cd02440">
    <property type="entry name" value="AdoMet_MTases"/>
    <property type="match status" value="1"/>
</dbReference>
<dbReference type="RefSeq" id="WP_236254601.1">
    <property type="nucleotide sequence ID" value="NZ_CP036280.1"/>
</dbReference>